<protein>
    <submittedName>
        <fullName evidence="1">Uncharacterized protein</fullName>
    </submittedName>
</protein>
<keyword evidence="2" id="KW-1185">Reference proteome</keyword>
<dbReference type="Proteomes" id="UP000184699">
    <property type="component" value="Unassembled WGS sequence"/>
</dbReference>
<name>A0A1N6DP25_9MICO</name>
<accession>A0A1N6DP25</accession>
<sequence length="75" mass="8512">MNENQFAGSLQHHTYFPGGHATYARCEGCMYGCHFEEVTWHSWASEDDMTEDADYNERIKKQKCACDCAGPKGES</sequence>
<reference evidence="2" key="1">
    <citation type="submission" date="2016-11" db="EMBL/GenBank/DDBJ databases">
        <authorList>
            <person name="Varghese N."/>
            <person name="Submissions S."/>
        </authorList>
    </citation>
    <scope>NUCLEOTIDE SEQUENCE [LARGE SCALE GENOMIC DNA]</scope>
    <source>
        <strain evidence="2">DSM 8595</strain>
    </source>
</reference>
<dbReference type="EMBL" id="FSRJ01000001">
    <property type="protein sequence ID" value="SIN72558.1"/>
    <property type="molecule type" value="Genomic_DNA"/>
</dbReference>
<gene>
    <name evidence="1" type="ORF">SAMN05443544_0547</name>
</gene>
<dbReference type="STRING" id="232089.SAMN05443544_0547"/>
<evidence type="ECO:0000313" key="1">
    <source>
        <dbReference type="EMBL" id="SIN72558.1"/>
    </source>
</evidence>
<proteinExistence type="predicted"/>
<dbReference type="AlphaFoldDB" id="A0A1N6DP25"/>
<organism evidence="1 2">
    <name type="scientific">Agromyces cerinus subsp. cerinus</name>
    <dbReference type="NCBI Taxonomy" id="232089"/>
    <lineage>
        <taxon>Bacteria</taxon>
        <taxon>Bacillati</taxon>
        <taxon>Actinomycetota</taxon>
        <taxon>Actinomycetes</taxon>
        <taxon>Micrococcales</taxon>
        <taxon>Microbacteriaceae</taxon>
        <taxon>Agromyces</taxon>
    </lineage>
</organism>
<evidence type="ECO:0000313" key="2">
    <source>
        <dbReference type="Proteomes" id="UP000184699"/>
    </source>
</evidence>